<proteinExistence type="predicted"/>
<feature type="transmembrane region" description="Helical" evidence="6">
    <location>
        <begin position="44"/>
        <end position="67"/>
    </location>
</feature>
<dbReference type="Pfam" id="PF02535">
    <property type="entry name" value="Zip"/>
    <property type="match status" value="1"/>
</dbReference>
<keyword evidence="4 6" id="KW-0472">Membrane</keyword>
<evidence type="ECO:0000256" key="6">
    <source>
        <dbReference type="SAM" id="Phobius"/>
    </source>
</evidence>
<evidence type="ECO:0000256" key="4">
    <source>
        <dbReference type="ARBA" id="ARBA00023136"/>
    </source>
</evidence>
<comment type="caution">
    <text evidence="7">The sequence shown here is derived from an EMBL/GenBank/DDBJ whole genome shotgun (WGS) entry which is preliminary data.</text>
</comment>
<reference evidence="7 8" key="1">
    <citation type="submission" date="2023-11" db="EMBL/GenBank/DDBJ databases">
        <title>Halocaridina rubra genome assembly.</title>
        <authorList>
            <person name="Smith C."/>
        </authorList>
    </citation>
    <scope>NUCLEOTIDE SEQUENCE [LARGE SCALE GENOMIC DNA]</scope>
    <source>
        <strain evidence="7">EP-1</strain>
        <tissue evidence="7">Whole</tissue>
    </source>
</reference>
<sequence>MISLVATKIIALLVMFFITIFFAMMPLYVRHLLQGHLKGARAQLALSGCLCFGGGVLLATVFLHLLPEARMLTNRAMEQNFLPYTKYPVTELVVCSGFFLIYIAEEIVHSFSDHNKSSTSPRDAKESINGSSDKELEPLKCSQNNVERDTSDHTQIPTSLKVDDIEGNHVTHSNHHSHSIPHSDNGLPVVKALIFVVAISFHSVMEGLALGLVNSHRSVWFLLGALLAHKIFIAFCMAMELLEVGLKLCGFLCCMIIFSLSSPLGGLLGTVIVSFTSHETPAGAISNALLQGISAGTILYVTFLEVLERERSKPEGGSLRIIAIIMGFILMAVLQIYDDEAIINPAPVNDFSTATPLTDGD</sequence>
<dbReference type="EMBL" id="JAXCGZ010005699">
    <property type="protein sequence ID" value="KAK7081108.1"/>
    <property type="molecule type" value="Genomic_DNA"/>
</dbReference>
<dbReference type="AlphaFoldDB" id="A0AAN8XGC9"/>
<dbReference type="Proteomes" id="UP001381693">
    <property type="component" value="Unassembled WGS sequence"/>
</dbReference>
<feature type="transmembrane region" description="Helical" evidence="6">
    <location>
        <begin position="219"/>
        <end position="242"/>
    </location>
</feature>
<evidence type="ECO:0000256" key="3">
    <source>
        <dbReference type="ARBA" id="ARBA00022989"/>
    </source>
</evidence>
<evidence type="ECO:0000313" key="8">
    <source>
        <dbReference type="Proteomes" id="UP001381693"/>
    </source>
</evidence>
<feature type="transmembrane region" description="Helical" evidence="6">
    <location>
        <begin position="288"/>
        <end position="307"/>
    </location>
</feature>
<keyword evidence="8" id="KW-1185">Reference proteome</keyword>
<feature type="region of interest" description="Disordered" evidence="5">
    <location>
        <begin position="113"/>
        <end position="153"/>
    </location>
</feature>
<feature type="transmembrane region" description="Helical" evidence="6">
    <location>
        <begin position="87"/>
        <end position="104"/>
    </location>
</feature>
<name>A0AAN8XGC9_HALRR</name>
<evidence type="ECO:0000256" key="5">
    <source>
        <dbReference type="SAM" id="MobiDB-lite"/>
    </source>
</evidence>
<keyword evidence="3 6" id="KW-1133">Transmembrane helix</keyword>
<dbReference type="PANTHER" id="PTHR11040">
    <property type="entry name" value="ZINC/IRON TRANSPORTER"/>
    <property type="match status" value="1"/>
</dbReference>
<feature type="transmembrane region" description="Helical" evidence="6">
    <location>
        <begin position="319"/>
        <end position="337"/>
    </location>
</feature>
<gene>
    <name evidence="7" type="ORF">SK128_000709</name>
</gene>
<feature type="transmembrane region" description="Helical" evidence="6">
    <location>
        <begin position="6"/>
        <end position="24"/>
    </location>
</feature>
<protein>
    <submittedName>
        <fullName evidence="7">Uncharacterized protein</fullName>
    </submittedName>
</protein>
<comment type="subcellular location">
    <subcellularLocation>
        <location evidence="1">Membrane</location>
        <topology evidence="1">Multi-pass membrane protein</topology>
    </subcellularLocation>
</comment>
<keyword evidence="2 6" id="KW-0812">Transmembrane</keyword>
<dbReference type="GO" id="GO:0005385">
    <property type="term" value="F:zinc ion transmembrane transporter activity"/>
    <property type="evidence" value="ECO:0007669"/>
    <property type="project" value="TreeGrafter"/>
</dbReference>
<organism evidence="7 8">
    <name type="scientific">Halocaridina rubra</name>
    <name type="common">Hawaiian red shrimp</name>
    <dbReference type="NCBI Taxonomy" id="373956"/>
    <lineage>
        <taxon>Eukaryota</taxon>
        <taxon>Metazoa</taxon>
        <taxon>Ecdysozoa</taxon>
        <taxon>Arthropoda</taxon>
        <taxon>Crustacea</taxon>
        <taxon>Multicrustacea</taxon>
        <taxon>Malacostraca</taxon>
        <taxon>Eumalacostraca</taxon>
        <taxon>Eucarida</taxon>
        <taxon>Decapoda</taxon>
        <taxon>Pleocyemata</taxon>
        <taxon>Caridea</taxon>
        <taxon>Atyoidea</taxon>
        <taxon>Atyidae</taxon>
        <taxon>Halocaridina</taxon>
    </lineage>
</organism>
<feature type="compositionally biased region" description="Basic and acidic residues" evidence="5">
    <location>
        <begin position="113"/>
        <end position="138"/>
    </location>
</feature>
<accession>A0AAN8XGC9</accession>
<dbReference type="PANTHER" id="PTHR11040:SF203">
    <property type="entry name" value="FI18611P1-RELATED"/>
    <property type="match status" value="1"/>
</dbReference>
<feature type="transmembrane region" description="Helical" evidence="6">
    <location>
        <begin position="249"/>
        <end position="276"/>
    </location>
</feature>
<evidence type="ECO:0000256" key="1">
    <source>
        <dbReference type="ARBA" id="ARBA00004141"/>
    </source>
</evidence>
<dbReference type="GO" id="GO:0005886">
    <property type="term" value="C:plasma membrane"/>
    <property type="evidence" value="ECO:0007669"/>
    <property type="project" value="TreeGrafter"/>
</dbReference>
<feature type="transmembrane region" description="Helical" evidence="6">
    <location>
        <begin position="192"/>
        <end position="213"/>
    </location>
</feature>
<dbReference type="InterPro" id="IPR003689">
    <property type="entry name" value="ZIP"/>
</dbReference>
<evidence type="ECO:0000313" key="7">
    <source>
        <dbReference type="EMBL" id="KAK7081108.1"/>
    </source>
</evidence>
<evidence type="ECO:0000256" key="2">
    <source>
        <dbReference type="ARBA" id="ARBA00022692"/>
    </source>
</evidence>